<evidence type="ECO:0000256" key="4">
    <source>
        <dbReference type="ARBA" id="ARBA00022729"/>
    </source>
</evidence>
<evidence type="ECO:0000256" key="5">
    <source>
        <dbReference type="ARBA" id="ARBA00022801"/>
    </source>
</evidence>
<dbReference type="InterPro" id="IPR050738">
    <property type="entry name" value="Sulfatase"/>
</dbReference>
<dbReference type="GO" id="GO:0046872">
    <property type="term" value="F:metal ion binding"/>
    <property type="evidence" value="ECO:0007669"/>
    <property type="project" value="UniProtKB-KW"/>
</dbReference>
<keyword evidence="4" id="KW-0732">Signal</keyword>
<evidence type="ECO:0000256" key="2">
    <source>
        <dbReference type="ARBA" id="ARBA00008779"/>
    </source>
</evidence>
<evidence type="ECO:0000256" key="6">
    <source>
        <dbReference type="ARBA" id="ARBA00022837"/>
    </source>
</evidence>
<evidence type="ECO:0000256" key="3">
    <source>
        <dbReference type="ARBA" id="ARBA00022723"/>
    </source>
</evidence>
<sequence>MRLLFTIFLVLLSSCSHQSKQKKNSRPNIIIINVDDMGWKDVGFMGSEYYETPNIDHLSSLGMVFTNGYASASNCAPSRACLMTGQWTTRHGIYTVSPSTRGKSEDRKLIPTKNTHTLSNNHTILPEVLRDNGYVTCQAGKWHLSDNPLEYGFDVNIGGGHNGLPKSYYPPYKNVTIEGGSDKYLTDAIMEKAIQFIDTVQKPFYLNYSPYAVHVPIMPVDSIVPKYEKKAPWNGQGNPEYASMVDNLDRNIGLLIHKLKERHLFDNTLIVFTSDNGGLYGITKQKPLRAGKGSYYEGGIREPFFFVLNNKIKPNTKSDVPITNLDVFPTIIEYAGIGNSQLALDGNNLSSILEGKTETLERSLFWHFPIYLQAYNVKDNENRDPLFRTRPGSVIRKGNWKLHYYFEDEGIELYNLSEDIGERNNLATANPEKTEELLKDLQNWWQDTKAPIPTILNPEYKDKI</sequence>
<keyword evidence="5 8" id="KW-0378">Hydrolase</keyword>
<dbReference type="Gene3D" id="3.40.720.10">
    <property type="entry name" value="Alkaline Phosphatase, subunit A"/>
    <property type="match status" value="1"/>
</dbReference>
<evidence type="ECO:0000259" key="7">
    <source>
        <dbReference type="Pfam" id="PF00884"/>
    </source>
</evidence>
<dbReference type="Proteomes" id="UP000291142">
    <property type="component" value="Unassembled WGS sequence"/>
</dbReference>
<dbReference type="OrthoDB" id="9765065at2"/>
<dbReference type="Gene3D" id="3.30.1120.10">
    <property type="match status" value="1"/>
</dbReference>
<dbReference type="PROSITE" id="PS00149">
    <property type="entry name" value="SULFATASE_2"/>
    <property type="match status" value="1"/>
</dbReference>
<dbReference type="PROSITE" id="PS51257">
    <property type="entry name" value="PROKAR_LIPOPROTEIN"/>
    <property type="match status" value="1"/>
</dbReference>
<dbReference type="InterPro" id="IPR017850">
    <property type="entry name" value="Alkaline_phosphatase_core_sf"/>
</dbReference>
<dbReference type="PANTHER" id="PTHR42693">
    <property type="entry name" value="ARYLSULFATASE FAMILY MEMBER"/>
    <property type="match status" value="1"/>
</dbReference>
<keyword evidence="9" id="KW-1185">Reference proteome</keyword>
<comment type="similarity">
    <text evidence="2">Belongs to the sulfatase family.</text>
</comment>
<dbReference type="Pfam" id="PF00884">
    <property type="entry name" value="Sulfatase"/>
    <property type="match status" value="1"/>
</dbReference>
<comment type="caution">
    <text evidence="8">The sequence shown here is derived from an EMBL/GenBank/DDBJ whole genome shotgun (WGS) entry which is preliminary data.</text>
</comment>
<proteinExistence type="inferred from homology"/>
<organism evidence="8 9">
    <name type="scientific">Hyunsoonleella flava</name>
    <dbReference type="NCBI Taxonomy" id="2527939"/>
    <lineage>
        <taxon>Bacteria</taxon>
        <taxon>Pseudomonadati</taxon>
        <taxon>Bacteroidota</taxon>
        <taxon>Flavobacteriia</taxon>
        <taxon>Flavobacteriales</taxon>
        <taxon>Flavobacteriaceae</taxon>
    </lineage>
</organism>
<dbReference type="GO" id="GO:0004065">
    <property type="term" value="F:arylsulfatase activity"/>
    <property type="evidence" value="ECO:0007669"/>
    <property type="project" value="TreeGrafter"/>
</dbReference>
<keyword evidence="6" id="KW-0106">Calcium</keyword>
<dbReference type="AlphaFoldDB" id="A0A4Q9FF25"/>
<dbReference type="CDD" id="cd16144">
    <property type="entry name" value="ARS_like"/>
    <property type="match status" value="1"/>
</dbReference>
<evidence type="ECO:0000313" key="9">
    <source>
        <dbReference type="Proteomes" id="UP000291142"/>
    </source>
</evidence>
<dbReference type="PANTHER" id="PTHR42693:SF42">
    <property type="entry name" value="ARYLSULFATASE G"/>
    <property type="match status" value="1"/>
</dbReference>
<evidence type="ECO:0000313" key="8">
    <source>
        <dbReference type="EMBL" id="TBN02930.1"/>
    </source>
</evidence>
<dbReference type="SUPFAM" id="SSF53649">
    <property type="entry name" value="Alkaline phosphatase-like"/>
    <property type="match status" value="1"/>
</dbReference>
<accession>A0A4Q9FF25</accession>
<comment type="cofactor">
    <cofactor evidence="1">
        <name>Ca(2+)</name>
        <dbReference type="ChEBI" id="CHEBI:29108"/>
    </cofactor>
</comment>
<protein>
    <submittedName>
        <fullName evidence="8">Aryl-sulfate sulfohydrolase</fullName>
    </submittedName>
</protein>
<evidence type="ECO:0000256" key="1">
    <source>
        <dbReference type="ARBA" id="ARBA00001913"/>
    </source>
</evidence>
<gene>
    <name evidence="8" type="ORF">EYD45_10260</name>
</gene>
<dbReference type="EMBL" id="SIRT01000008">
    <property type="protein sequence ID" value="TBN02930.1"/>
    <property type="molecule type" value="Genomic_DNA"/>
</dbReference>
<feature type="domain" description="Sulfatase N-terminal" evidence="7">
    <location>
        <begin position="27"/>
        <end position="337"/>
    </location>
</feature>
<dbReference type="InterPro" id="IPR024607">
    <property type="entry name" value="Sulfatase_CS"/>
</dbReference>
<name>A0A4Q9FF25_9FLAO</name>
<dbReference type="InterPro" id="IPR000917">
    <property type="entry name" value="Sulfatase_N"/>
</dbReference>
<keyword evidence="3" id="KW-0479">Metal-binding</keyword>
<reference evidence="8 9" key="1">
    <citation type="submission" date="2019-02" db="EMBL/GenBank/DDBJ databases">
        <title>Hyunsoonleella sp., isolated from marine sediment.</title>
        <authorList>
            <person name="Liu B.-T."/>
        </authorList>
    </citation>
    <scope>NUCLEOTIDE SEQUENCE [LARGE SCALE GENOMIC DNA]</scope>
    <source>
        <strain evidence="8 9">T58</strain>
    </source>
</reference>